<protein>
    <submittedName>
        <fullName evidence="2">Uncharacterized protein</fullName>
    </submittedName>
</protein>
<organism evidence="2 3">
    <name type="scientific">Macrostomum lignano</name>
    <dbReference type="NCBI Taxonomy" id="282301"/>
    <lineage>
        <taxon>Eukaryota</taxon>
        <taxon>Metazoa</taxon>
        <taxon>Spiralia</taxon>
        <taxon>Lophotrochozoa</taxon>
        <taxon>Platyhelminthes</taxon>
        <taxon>Rhabditophora</taxon>
        <taxon>Macrostomorpha</taxon>
        <taxon>Macrostomida</taxon>
        <taxon>Macrostomidae</taxon>
        <taxon>Macrostomum</taxon>
    </lineage>
</organism>
<gene>
    <name evidence="2" type="ORF">BOX15_Mlig029254g1</name>
</gene>
<name>A0A267EH56_9PLAT</name>
<evidence type="ECO:0000256" key="1">
    <source>
        <dbReference type="SAM" id="Phobius"/>
    </source>
</evidence>
<accession>A0A267EH56</accession>
<sequence>MSNSEATDKRHLEQQIDQLLDRHRASLDRLSSAQLRSLARRFNTGDGQKRWTCMRWTGRLLLCLTAAAALMLTLSLELVAGGYATQSTAWLAASDLYVQKLFRRVSHSLRLYDTEAGRNLGGCLLANPFNRRPQPLCCGCGQLAVTRVRVDQANLTAVAQLIDSLYSRVVKPFQVAGTPAMPRWPSDEAEVDFAALASFVAENRPDFERGGNQLETLRCTRKGVPLIWASRLCDASRTCSRLGNRGLHGLSCRRPDRCCCGLFITCRPFEPSAGWCPGRATSASAQSEWAPSRCCWPAAPCHLAACSRLATSPRGASLPSPCRSAAA</sequence>
<evidence type="ECO:0000313" key="2">
    <source>
        <dbReference type="EMBL" id="PAA60092.1"/>
    </source>
</evidence>
<keyword evidence="3" id="KW-1185">Reference proteome</keyword>
<keyword evidence="1" id="KW-0472">Membrane</keyword>
<proteinExistence type="predicted"/>
<reference evidence="2 3" key="1">
    <citation type="submission" date="2017-06" db="EMBL/GenBank/DDBJ databases">
        <title>A platform for efficient transgenesis in Macrostomum lignano, a flatworm model organism for stem cell research.</title>
        <authorList>
            <person name="Berezikov E."/>
        </authorList>
    </citation>
    <scope>NUCLEOTIDE SEQUENCE [LARGE SCALE GENOMIC DNA]</scope>
    <source>
        <strain evidence="2">DV1</strain>
        <tissue evidence="2">Whole organism</tissue>
    </source>
</reference>
<feature type="transmembrane region" description="Helical" evidence="1">
    <location>
        <begin position="60"/>
        <end position="84"/>
    </location>
</feature>
<dbReference type="AlphaFoldDB" id="A0A267EH56"/>
<keyword evidence="1" id="KW-1133">Transmembrane helix</keyword>
<dbReference type="EMBL" id="NIVC01002193">
    <property type="protein sequence ID" value="PAA60092.1"/>
    <property type="molecule type" value="Genomic_DNA"/>
</dbReference>
<dbReference type="Proteomes" id="UP000215902">
    <property type="component" value="Unassembled WGS sequence"/>
</dbReference>
<comment type="caution">
    <text evidence="2">The sequence shown here is derived from an EMBL/GenBank/DDBJ whole genome shotgun (WGS) entry which is preliminary data.</text>
</comment>
<keyword evidence="1" id="KW-0812">Transmembrane</keyword>
<evidence type="ECO:0000313" key="3">
    <source>
        <dbReference type="Proteomes" id="UP000215902"/>
    </source>
</evidence>